<keyword evidence="2" id="KW-1185">Reference proteome</keyword>
<sequence>MKLRAFTPEETDDLINRFTVIAEYAYSINEAAYDILVQKHLNYLKDFKPSLFHWKARDFKYFVSKLNRDDSARFVEWELKEYEDFFRKNLFKKKGVFLRGVHFYDCYTHYMNKFSNQVLSDEEKNILWDAVSVSEFSVFGYKIHEKYRALMKYAHKPFEFDESDIGWLENVEYYYKKAVEWNSN</sequence>
<evidence type="ECO:0000313" key="1">
    <source>
        <dbReference type="EMBL" id="AMM43672.1"/>
    </source>
</evidence>
<dbReference type="Proteomes" id="UP000223891">
    <property type="component" value="Segment"/>
</dbReference>
<gene>
    <name evidence="1" type="ORF">CBB_107</name>
</gene>
<accession>A0A1L2CUH2</accession>
<evidence type="ECO:0000313" key="2">
    <source>
        <dbReference type="Proteomes" id="UP000223891"/>
    </source>
</evidence>
<protein>
    <submittedName>
        <fullName evidence="1">Uncharacterized protein</fullName>
    </submittedName>
</protein>
<name>A0A1L2CUH2_9CAUD</name>
<organism evidence="1 2">
    <name type="scientific">Pectobacterium phage vB_PcaM_CBB</name>
    <dbReference type="NCBI Taxonomy" id="2772511"/>
    <lineage>
        <taxon>Viruses</taxon>
        <taxon>Duplodnaviria</taxon>
        <taxon>Heunggongvirae</taxon>
        <taxon>Uroviricota</taxon>
        <taxon>Caudoviricetes</taxon>
        <taxon>Mimasvirus</taxon>
        <taxon>Mimasvirus CBB</taxon>
    </lineage>
</organism>
<reference evidence="2" key="1">
    <citation type="submission" date="2016-01" db="EMBL/GenBank/DDBJ databases">
        <title>Isolation and Characterization of Enterobacteria phage CBB.</title>
        <authorList>
            <person name="Buttimer C.T.H."/>
            <person name="Hendrix H."/>
            <person name="Alexandre H."/>
            <person name="O'Mahony J."/>
            <person name="Lavigne R."/>
            <person name="Coffey A."/>
        </authorList>
    </citation>
    <scope>NUCLEOTIDE SEQUENCE [LARGE SCALE GENOMIC DNA]</scope>
</reference>
<proteinExistence type="predicted"/>
<dbReference type="EMBL" id="KU574722">
    <property type="protein sequence ID" value="AMM43672.1"/>
    <property type="molecule type" value="Genomic_DNA"/>
</dbReference>